<evidence type="ECO:0000256" key="1">
    <source>
        <dbReference type="SAM" id="MobiDB-lite"/>
    </source>
</evidence>
<keyword evidence="3" id="KW-1185">Reference proteome</keyword>
<evidence type="ECO:0000313" key="2">
    <source>
        <dbReference type="EMBL" id="KAJ7769706.1"/>
    </source>
</evidence>
<protein>
    <submittedName>
        <fullName evidence="2">Uncharacterized protein</fullName>
    </submittedName>
</protein>
<name>A0AAD7JQF0_9AGAR</name>
<dbReference type="Proteomes" id="UP001215280">
    <property type="component" value="Unassembled WGS sequence"/>
</dbReference>
<proteinExistence type="predicted"/>
<reference evidence="2" key="1">
    <citation type="submission" date="2023-03" db="EMBL/GenBank/DDBJ databases">
        <title>Massive genome expansion in bonnet fungi (Mycena s.s.) driven by repeated elements and novel gene families across ecological guilds.</title>
        <authorList>
            <consortium name="Lawrence Berkeley National Laboratory"/>
            <person name="Harder C.B."/>
            <person name="Miyauchi S."/>
            <person name="Viragh M."/>
            <person name="Kuo A."/>
            <person name="Thoen E."/>
            <person name="Andreopoulos B."/>
            <person name="Lu D."/>
            <person name="Skrede I."/>
            <person name="Drula E."/>
            <person name="Henrissat B."/>
            <person name="Morin E."/>
            <person name="Kohler A."/>
            <person name="Barry K."/>
            <person name="LaButti K."/>
            <person name="Morin E."/>
            <person name="Salamov A."/>
            <person name="Lipzen A."/>
            <person name="Mereny Z."/>
            <person name="Hegedus B."/>
            <person name="Baldrian P."/>
            <person name="Stursova M."/>
            <person name="Weitz H."/>
            <person name="Taylor A."/>
            <person name="Grigoriev I.V."/>
            <person name="Nagy L.G."/>
            <person name="Martin F."/>
            <person name="Kauserud H."/>
        </authorList>
    </citation>
    <scope>NUCLEOTIDE SEQUENCE</scope>
    <source>
        <strain evidence="2">CBHHK188m</strain>
    </source>
</reference>
<sequence>MAIQLASFPEELLERILAAAVVAPPHPNPRASWHPPPTDDTHHPRTRLAPLLASRTLYRIALPLFYHTLVLHGPSQARACHAALAATPHLARSVRTLVLVAPTAEDAALLQLLQGCACVCGARCQGACGLHALDITLPSAGDAREIASAVGKLTGLQTLTVRKAAGTYLSQPAPRAVLAALADAVSGSSCLVETTTSFPLSADPALAPLIAALAAAPHLQVLRTPVPALWAPALLSISANPALARISLDSPAAFPAYSPPSPARKRVLSGSGGGGSGRPLLGTSLFLSEARKHGRLAELIRAGSAVVGFGWRGRAWTVGGAGYAAGAGAGAAAEAPRAGRC</sequence>
<gene>
    <name evidence="2" type="ORF">DFH07DRAFT_954299</name>
</gene>
<organism evidence="2 3">
    <name type="scientific">Mycena maculata</name>
    <dbReference type="NCBI Taxonomy" id="230809"/>
    <lineage>
        <taxon>Eukaryota</taxon>
        <taxon>Fungi</taxon>
        <taxon>Dikarya</taxon>
        <taxon>Basidiomycota</taxon>
        <taxon>Agaricomycotina</taxon>
        <taxon>Agaricomycetes</taxon>
        <taxon>Agaricomycetidae</taxon>
        <taxon>Agaricales</taxon>
        <taxon>Marasmiineae</taxon>
        <taxon>Mycenaceae</taxon>
        <taxon>Mycena</taxon>
    </lineage>
</organism>
<dbReference type="AlphaFoldDB" id="A0AAD7JQF0"/>
<feature type="region of interest" description="Disordered" evidence="1">
    <location>
        <begin position="256"/>
        <end position="275"/>
    </location>
</feature>
<dbReference type="EMBL" id="JARJLG010000025">
    <property type="protein sequence ID" value="KAJ7769706.1"/>
    <property type="molecule type" value="Genomic_DNA"/>
</dbReference>
<evidence type="ECO:0000313" key="3">
    <source>
        <dbReference type="Proteomes" id="UP001215280"/>
    </source>
</evidence>
<comment type="caution">
    <text evidence="2">The sequence shown here is derived from an EMBL/GenBank/DDBJ whole genome shotgun (WGS) entry which is preliminary data.</text>
</comment>
<accession>A0AAD7JQF0</accession>